<proteinExistence type="predicted"/>
<comment type="caution">
    <text evidence="2">The sequence shown here is derived from an EMBL/GenBank/DDBJ whole genome shotgun (WGS) entry which is preliminary data.</text>
</comment>
<evidence type="ECO:0000313" key="3">
    <source>
        <dbReference type="Proteomes" id="UP000215902"/>
    </source>
</evidence>
<keyword evidence="3" id="KW-1185">Reference proteome</keyword>
<dbReference type="Proteomes" id="UP000215902">
    <property type="component" value="Unassembled WGS sequence"/>
</dbReference>
<gene>
    <name evidence="2" type="ORF">BOX15_Mlig013958g3</name>
</gene>
<name>A0A267DKC3_9PLAT</name>
<dbReference type="AlphaFoldDB" id="A0A267DKC3"/>
<reference evidence="2 3" key="1">
    <citation type="submission" date="2017-06" db="EMBL/GenBank/DDBJ databases">
        <title>A platform for efficient transgenesis in Macrostomum lignano, a flatworm model organism for stem cell research.</title>
        <authorList>
            <person name="Berezikov E."/>
        </authorList>
    </citation>
    <scope>NUCLEOTIDE SEQUENCE [LARGE SCALE GENOMIC DNA]</scope>
    <source>
        <strain evidence="2">DV1</strain>
        <tissue evidence="2">Whole organism</tissue>
    </source>
</reference>
<accession>A0A267DKC3</accession>
<dbReference type="EMBL" id="NIVC01003794">
    <property type="protein sequence ID" value="PAA49758.1"/>
    <property type="molecule type" value="Genomic_DNA"/>
</dbReference>
<feature type="region of interest" description="Disordered" evidence="1">
    <location>
        <begin position="55"/>
        <end position="78"/>
    </location>
</feature>
<feature type="non-terminal residue" evidence="2">
    <location>
        <position position="1"/>
    </location>
</feature>
<evidence type="ECO:0000256" key="1">
    <source>
        <dbReference type="SAM" id="MobiDB-lite"/>
    </source>
</evidence>
<evidence type="ECO:0000313" key="2">
    <source>
        <dbReference type="EMBL" id="PAA49758.1"/>
    </source>
</evidence>
<organism evidence="2 3">
    <name type="scientific">Macrostomum lignano</name>
    <dbReference type="NCBI Taxonomy" id="282301"/>
    <lineage>
        <taxon>Eukaryota</taxon>
        <taxon>Metazoa</taxon>
        <taxon>Spiralia</taxon>
        <taxon>Lophotrochozoa</taxon>
        <taxon>Platyhelminthes</taxon>
        <taxon>Rhabditophora</taxon>
        <taxon>Macrostomorpha</taxon>
        <taxon>Macrostomida</taxon>
        <taxon>Macrostomidae</taxon>
        <taxon>Macrostomum</taxon>
    </lineage>
</organism>
<sequence>QMKRKLSKKRGKCHQQFDIFEHSFNRKAMATKTVTATRVNSLVLHFSIPVAEERCSRREEDPVATATDDSRFDLSSGRHNVATTATASSSTAQPGFEGDNISPAYFRRMAPAPAMARRRLLLAVEPRRMAPRRQWVRVGGTRSADLPAPVVSDFCVPFDRDLLKKLRANRAALQSIADRTCSLLYIRKTLLLRGTHRTKTWAKYFMCRFYSLKQPLLKRCFRLLEQFDAAFCTRHRCQHERDRVTLLLNRSVPENTSLRVSRQRLRKSDDYFGKMPLLPDPHLASMAARLTRSCVSSSSLLAQLVAWEP</sequence>
<protein>
    <submittedName>
        <fullName evidence="2">Uncharacterized protein</fullName>
    </submittedName>
</protein>